<keyword evidence="1" id="KW-0732">Signal</keyword>
<keyword evidence="3" id="KW-1185">Reference proteome</keyword>
<feature type="signal peptide" evidence="1">
    <location>
        <begin position="1"/>
        <end position="20"/>
    </location>
</feature>
<evidence type="ECO:0000313" key="2">
    <source>
        <dbReference type="EMBL" id="KAF2649140.1"/>
    </source>
</evidence>
<dbReference type="Proteomes" id="UP000799324">
    <property type="component" value="Unassembled WGS sequence"/>
</dbReference>
<name>A0A6A6SNF2_9PLEO</name>
<reference evidence="2" key="1">
    <citation type="journal article" date="2020" name="Stud. Mycol.">
        <title>101 Dothideomycetes genomes: a test case for predicting lifestyles and emergence of pathogens.</title>
        <authorList>
            <person name="Haridas S."/>
            <person name="Albert R."/>
            <person name="Binder M."/>
            <person name="Bloem J."/>
            <person name="Labutti K."/>
            <person name="Salamov A."/>
            <person name="Andreopoulos B."/>
            <person name="Baker S."/>
            <person name="Barry K."/>
            <person name="Bills G."/>
            <person name="Bluhm B."/>
            <person name="Cannon C."/>
            <person name="Castanera R."/>
            <person name="Culley D."/>
            <person name="Daum C."/>
            <person name="Ezra D."/>
            <person name="Gonzalez J."/>
            <person name="Henrissat B."/>
            <person name="Kuo A."/>
            <person name="Liang C."/>
            <person name="Lipzen A."/>
            <person name="Lutzoni F."/>
            <person name="Magnuson J."/>
            <person name="Mondo S."/>
            <person name="Nolan M."/>
            <person name="Ohm R."/>
            <person name="Pangilinan J."/>
            <person name="Park H.-J."/>
            <person name="Ramirez L."/>
            <person name="Alfaro M."/>
            <person name="Sun H."/>
            <person name="Tritt A."/>
            <person name="Yoshinaga Y."/>
            <person name="Zwiers L.-H."/>
            <person name="Turgeon B."/>
            <person name="Goodwin S."/>
            <person name="Spatafora J."/>
            <person name="Crous P."/>
            <person name="Grigoriev I."/>
        </authorList>
    </citation>
    <scope>NUCLEOTIDE SEQUENCE</scope>
    <source>
        <strain evidence="2">CBS 122681</strain>
    </source>
</reference>
<dbReference type="AlphaFoldDB" id="A0A6A6SNF2"/>
<evidence type="ECO:0008006" key="4">
    <source>
        <dbReference type="Google" id="ProtNLM"/>
    </source>
</evidence>
<sequence>MRGSFGNRALTLLVLTVCRGLLPRHVLHGAVWRETCGKKYHDASCLENHYLDMKIQVEALMKDDEIWKVARWHLPLDVDVIPGSSVLSTQQHSIGSLHDFSHFIESFQVPAS</sequence>
<dbReference type="EMBL" id="MU004505">
    <property type="protein sequence ID" value="KAF2649140.1"/>
    <property type="molecule type" value="Genomic_DNA"/>
</dbReference>
<protein>
    <recommendedName>
        <fullName evidence="4">C2H2-type domain-containing protein</fullName>
    </recommendedName>
</protein>
<gene>
    <name evidence="2" type="ORF">K491DRAFT_214771</name>
</gene>
<proteinExistence type="predicted"/>
<evidence type="ECO:0000256" key="1">
    <source>
        <dbReference type="SAM" id="SignalP"/>
    </source>
</evidence>
<feature type="chain" id="PRO_5025679146" description="C2H2-type domain-containing protein" evidence="1">
    <location>
        <begin position="21"/>
        <end position="112"/>
    </location>
</feature>
<evidence type="ECO:0000313" key="3">
    <source>
        <dbReference type="Proteomes" id="UP000799324"/>
    </source>
</evidence>
<organism evidence="2 3">
    <name type="scientific">Lophiostoma macrostomum CBS 122681</name>
    <dbReference type="NCBI Taxonomy" id="1314788"/>
    <lineage>
        <taxon>Eukaryota</taxon>
        <taxon>Fungi</taxon>
        <taxon>Dikarya</taxon>
        <taxon>Ascomycota</taxon>
        <taxon>Pezizomycotina</taxon>
        <taxon>Dothideomycetes</taxon>
        <taxon>Pleosporomycetidae</taxon>
        <taxon>Pleosporales</taxon>
        <taxon>Lophiostomataceae</taxon>
        <taxon>Lophiostoma</taxon>
    </lineage>
</organism>
<accession>A0A6A6SNF2</accession>